<evidence type="ECO:0000256" key="1">
    <source>
        <dbReference type="SAM" id="SignalP"/>
    </source>
</evidence>
<feature type="chain" id="PRO_5046669372" evidence="1">
    <location>
        <begin position="29"/>
        <end position="141"/>
    </location>
</feature>
<gene>
    <name evidence="2" type="ORF">SNR37_001145</name>
</gene>
<name>A0ABU7G941_9ALTE</name>
<evidence type="ECO:0000313" key="2">
    <source>
        <dbReference type="EMBL" id="MEE1675818.1"/>
    </source>
</evidence>
<organism evidence="2 3">
    <name type="scientific">Agarivorans aestuarii</name>
    <dbReference type="NCBI Taxonomy" id="1563703"/>
    <lineage>
        <taxon>Bacteria</taxon>
        <taxon>Pseudomonadati</taxon>
        <taxon>Pseudomonadota</taxon>
        <taxon>Gammaproteobacteria</taxon>
        <taxon>Alteromonadales</taxon>
        <taxon>Alteromonadaceae</taxon>
        <taxon>Agarivorans</taxon>
    </lineage>
</organism>
<dbReference type="RefSeq" id="WP_329776599.1">
    <property type="nucleotide sequence ID" value="NZ_JAYDYW010000016.1"/>
</dbReference>
<keyword evidence="1" id="KW-0732">Signal</keyword>
<protein>
    <submittedName>
        <fullName evidence="2">Uncharacterized protein</fullName>
    </submittedName>
</protein>
<sequence>MQRSFLTLSRLVQAGFLSVSLITASALANDVTIVAAEFSQDGQRSWKVSVSLMHEDTGWDHYANMWRVVDVNGLVLGERELLHPHVNEQPFTRSLSNVPHPAVGSIVYIEARDKVHGWSPQRFEVDLSQAQQGHLLVEMPK</sequence>
<dbReference type="Proteomes" id="UP001310248">
    <property type="component" value="Unassembled WGS sequence"/>
</dbReference>
<accession>A0ABU7G941</accession>
<dbReference type="EMBL" id="JAYDYW010000016">
    <property type="protein sequence ID" value="MEE1675818.1"/>
    <property type="molecule type" value="Genomic_DNA"/>
</dbReference>
<feature type="signal peptide" evidence="1">
    <location>
        <begin position="1"/>
        <end position="28"/>
    </location>
</feature>
<evidence type="ECO:0000313" key="3">
    <source>
        <dbReference type="Proteomes" id="UP001310248"/>
    </source>
</evidence>
<keyword evidence="3" id="KW-1185">Reference proteome</keyword>
<proteinExistence type="predicted"/>
<reference evidence="3" key="1">
    <citation type="submission" date="2023-07" db="EMBL/GenBank/DDBJ databases">
        <title>Draft genome sequence of Agarivorans aestuarii strain ZMCS4, a CAZymes producing bacteria isolated from the marine brown algae Clodostephus spongiosus.</title>
        <authorList>
            <person name="Lorente B."/>
            <person name="Cabral C."/>
            <person name="Frias J."/>
            <person name="Faria J."/>
            <person name="Toubarro D."/>
        </authorList>
    </citation>
    <scope>NUCLEOTIDE SEQUENCE [LARGE SCALE GENOMIC DNA]</scope>
    <source>
        <strain evidence="3">ZMCS4</strain>
    </source>
</reference>
<comment type="caution">
    <text evidence="2">The sequence shown here is derived from an EMBL/GenBank/DDBJ whole genome shotgun (WGS) entry which is preliminary data.</text>
</comment>